<dbReference type="AlphaFoldDB" id="A0AAV5LR34"/>
<evidence type="ECO:0000313" key="1">
    <source>
        <dbReference type="EMBL" id="GKV39921.1"/>
    </source>
</evidence>
<dbReference type="EMBL" id="BPVZ01000137">
    <property type="protein sequence ID" value="GKV39921.1"/>
    <property type="molecule type" value="Genomic_DNA"/>
</dbReference>
<sequence>MNKYVKINVYNSCLITNKFPEGAELLDIYWFEINGRFSTCKLSSMAHYKAYPVFKLVVRVFGFRNEPIEATVRLSRTEGLQRTMFLDAEGEDVQNDYGYPIERGDSCSELELGEFFNEGGEDDKLKV</sequence>
<dbReference type="PANTHER" id="PTHR32278">
    <property type="entry name" value="F-BOX DOMAIN-CONTAINING PROTEIN"/>
    <property type="match status" value="1"/>
</dbReference>
<gene>
    <name evidence="1" type="ORF">SLEP1_g47615</name>
</gene>
<name>A0AAV5LR34_9ROSI</name>
<dbReference type="Proteomes" id="UP001054252">
    <property type="component" value="Unassembled WGS sequence"/>
</dbReference>
<proteinExistence type="predicted"/>
<evidence type="ECO:0000313" key="2">
    <source>
        <dbReference type="Proteomes" id="UP001054252"/>
    </source>
</evidence>
<comment type="caution">
    <text evidence="1">The sequence shown here is derived from an EMBL/GenBank/DDBJ whole genome shotgun (WGS) entry which is preliminary data.</text>
</comment>
<dbReference type="Pfam" id="PF14299">
    <property type="entry name" value="PP2"/>
    <property type="match status" value="1"/>
</dbReference>
<keyword evidence="2" id="KW-1185">Reference proteome</keyword>
<dbReference type="PANTHER" id="PTHR32278:SF111">
    <property type="entry name" value="F-BOX PROTEIN PP2-B12-RELATED"/>
    <property type="match status" value="1"/>
</dbReference>
<organism evidence="1 2">
    <name type="scientific">Rubroshorea leprosula</name>
    <dbReference type="NCBI Taxonomy" id="152421"/>
    <lineage>
        <taxon>Eukaryota</taxon>
        <taxon>Viridiplantae</taxon>
        <taxon>Streptophyta</taxon>
        <taxon>Embryophyta</taxon>
        <taxon>Tracheophyta</taxon>
        <taxon>Spermatophyta</taxon>
        <taxon>Magnoliopsida</taxon>
        <taxon>eudicotyledons</taxon>
        <taxon>Gunneridae</taxon>
        <taxon>Pentapetalae</taxon>
        <taxon>rosids</taxon>
        <taxon>malvids</taxon>
        <taxon>Malvales</taxon>
        <taxon>Dipterocarpaceae</taxon>
        <taxon>Rubroshorea</taxon>
    </lineage>
</organism>
<accession>A0AAV5LR34</accession>
<dbReference type="InterPro" id="IPR025886">
    <property type="entry name" value="PP2-like"/>
</dbReference>
<reference evidence="1 2" key="1">
    <citation type="journal article" date="2021" name="Commun. Biol.">
        <title>The genome of Shorea leprosula (Dipterocarpaceae) highlights the ecological relevance of drought in aseasonal tropical rainforests.</title>
        <authorList>
            <person name="Ng K.K.S."/>
            <person name="Kobayashi M.J."/>
            <person name="Fawcett J.A."/>
            <person name="Hatakeyama M."/>
            <person name="Paape T."/>
            <person name="Ng C.H."/>
            <person name="Ang C.C."/>
            <person name="Tnah L.H."/>
            <person name="Lee C.T."/>
            <person name="Nishiyama T."/>
            <person name="Sese J."/>
            <person name="O'Brien M.J."/>
            <person name="Copetti D."/>
            <person name="Mohd Noor M.I."/>
            <person name="Ong R.C."/>
            <person name="Putra M."/>
            <person name="Sireger I.Z."/>
            <person name="Indrioko S."/>
            <person name="Kosugi Y."/>
            <person name="Izuno A."/>
            <person name="Isagi Y."/>
            <person name="Lee S.L."/>
            <person name="Shimizu K.K."/>
        </authorList>
    </citation>
    <scope>NUCLEOTIDE SEQUENCE [LARGE SCALE GENOMIC DNA]</scope>
    <source>
        <strain evidence="1">214</strain>
    </source>
</reference>
<protein>
    <submittedName>
        <fullName evidence="1">Uncharacterized protein</fullName>
    </submittedName>
</protein>